<evidence type="ECO:0000256" key="2">
    <source>
        <dbReference type="ARBA" id="ARBA00022448"/>
    </source>
</evidence>
<proteinExistence type="predicted"/>
<feature type="domain" description="Major facilitator superfamily (MFS) profile" evidence="7">
    <location>
        <begin position="18"/>
        <end position="423"/>
    </location>
</feature>
<reference evidence="8 9" key="1">
    <citation type="submission" date="2023-03" db="EMBL/GenBank/DDBJ databases">
        <title>Genome sequence of Lichtheimia ornata CBS 291.66.</title>
        <authorList>
            <person name="Mohabir J.T."/>
            <person name="Shea T.P."/>
            <person name="Kurbessoian T."/>
            <person name="Berby B."/>
            <person name="Fontaine J."/>
            <person name="Livny J."/>
            <person name="Gnirke A."/>
            <person name="Stajich J.E."/>
            <person name="Cuomo C.A."/>
        </authorList>
    </citation>
    <scope>NUCLEOTIDE SEQUENCE [LARGE SCALE GENOMIC DNA]</scope>
    <source>
        <strain evidence="8">CBS 291.66</strain>
    </source>
</reference>
<feature type="transmembrane region" description="Helical" evidence="6">
    <location>
        <begin position="280"/>
        <end position="304"/>
    </location>
</feature>
<dbReference type="Gene3D" id="1.20.1250.20">
    <property type="entry name" value="MFS general substrate transporter like domains"/>
    <property type="match status" value="1"/>
</dbReference>
<feature type="transmembrane region" description="Helical" evidence="6">
    <location>
        <begin position="311"/>
        <end position="332"/>
    </location>
</feature>
<feature type="transmembrane region" description="Helical" evidence="6">
    <location>
        <begin position="110"/>
        <end position="135"/>
    </location>
</feature>
<feature type="transmembrane region" description="Helical" evidence="6">
    <location>
        <begin position="12"/>
        <end position="30"/>
    </location>
</feature>
<evidence type="ECO:0000259" key="7">
    <source>
        <dbReference type="PROSITE" id="PS50850"/>
    </source>
</evidence>
<feature type="transmembrane region" description="Helical" evidence="6">
    <location>
        <begin position="247"/>
        <end position="268"/>
    </location>
</feature>
<dbReference type="GeneID" id="83218311"/>
<keyword evidence="9" id="KW-1185">Reference proteome</keyword>
<evidence type="ECO:0000256" key="5">
    <source>
        <dbReference type="ARBA" id="ARBA00023136"/>
    </source>
</evidence>
<name>A0AAD7UUP0_9FUNG</name>
<feature type="transmembrane region" description="Helical" evidence="6">
    <location>
        <begin position="142"/>
        <end position="164"/>
    </location>
</feature>
<evidence type="ECO:0000313" key="8">
    <source>
        <dbReference type="EMBL" id="KAJ8653473.1"/>
    </source>
</evidence>
<protein>
    <recommendedName>
        <fullName evidence="7">Major facilitator superfamily (MFS) profile domain-containing protein</fullName>
    </recommendedName>
</protein>
<dbReference type="GO" id="GO:0016020">
    <property type="term" value="C:membrane"/>
    <property type="evidence" value="ECO:0007669"/>
    <property type="project" value="UniProtKB-SubCell"/>
</dbReference>
<dbReference type="SUPFAM" id="SSF103473">
    <property type="entry name" value="MFS general substrate transporter"/>
    <property type="match status" value="1"/>
</dbReference>
<evidence type="ECO:0000256" key="4">
    <source>
        <dbReference type="ARBA" id="ARBA00022989"/>
    </source>
</evidence>
<dbReference type="PROSITE" id="PS50850">
    <property type="entry name" value="MFS"/>
    <property type="match status" value="1"/>
</dbReference>
<dbReference type="GO" id="GO:0022857">
    <property type="term" value="F:transmembrane transporter activity"/>
    <property type="evidence" value="ECO:0007669"/>
    <property type="project" value="InterPro"/>
</dbReference>
<sequence length="459" mass="51093">MTALDNERKLLCKINVAFVPLMMLIQFFQFSDRGTLANAVAMGIFQDTHMTQSEFSWASALVFIGNLAFQLPNAYFMHKLPIAKYLGFTVILWGILEGCIALVNNFEQLAALRFLLGMAEGSGNPALALVISTLYRRSEQPVINAIMHFSNAIATILGGLISYGISQMNQVAGLSAWKWCMILYGIATVVVGIACFIFMPDTPYSKWLRLTDHERLITEERARDNATVHSHTIKKQHVLEALREPRLYCYTLIGFMIMTQNGCMVTFSTQIIVTMGYSKAASLLIAGSRGVSDAFYLIIGIYACRRWLGQCLTAACACLLCMISALLLMAIPQDLPKLAGIYLFTGALVPVLMISSISSNVAGYSKKITYFTFMVGSFGIGNFCGPLMLVEGQKPQYVAGLASYASFQLISALLFLYIRATMKRVNDARDRMMKVPEKHEHQETVDMTDVENVNFRYRL</sequence>
<feature type="transmembrane region" description="Helical" evidence="6">
    <location>
        <begin position="338"/>
        <end position="358"/>
    </location>
</feature>
<accession>A0AAD7UUP0</accession>
<comment type="caution">
    <text evidence="8">The sequence shown here is derived from an EMBL/GenBank/DDBJ whole genome shotgun (WGS) entry which is preliminary data.</text>
</comment>
<keyword evidence="5 6" id="KW-0472">Membrane</keyword>
<feature type="transmembrane region" description="Helical" evidence="6">
    <location>
        <begin position="55"/>
        <end position="73"/>
    </location>
</feature>
<keyword evidence="3 6" id="KW-0812">Transmembrane</keyword>
<dbReference type="InterPro" id="IPR020846">
    <property type="entry name" value="MFS_dom"/>
</dbReference>
<evidence type="ECO:0000313" key="9">
    <source>
        <dbReference type="Proteomes" id="UP001234581"/>
    </source>
</evidence>
<dbReference type="Pfam" id="PF07690">
    <property type="entry name" value="MFS_1"/>
    <property type="match status" value="1"/>
</dbReference>
<comment type="subcellular location">
    <subcellularLocation>
        <location evidence="1">Membrane</location>
        <topology evidence="1">Multi-pass membrane protein</topology>
    </subcellularLocation>
</comment>
<evidence type="ECO:0000256" key="3">
    <source>
        <dbReference type="ARBA" id="ARBA00022692"/>
    </source>
</evidence>
<feature type="transmembrane region" description="Helical" evidence="6">
    <location>
        <begin position="85"/>
        <end position="104"/>
    </location>
</feature>
<dbReference type="PANTHER" id="PTHR43791">
    <property type="entry name" value="PERMEASE-RELATED"/>
    <property type="match status" value="1"/>
</dbReference>
<dbReference type="Proteomes" id="UP001234581">
    <property type="component" value="Unassembled WGS sequence"/>
</dbReference>
<dbReference type="InterPro" id="IPR011701">
    <property type="entry name" value="MFS"/>
</dbReference>
<dbReference type="InterPro" id="IPR036259">
    <property type="entry name" value="MFS_trans_sf"/>
</dbReference>
<evidence type="ECO:0000256" key="1">
    <source>
        <dbReference type="ARBA" id="ARBA00004141"/>
    </source>
</evidence>
<keyword evidence="4 6" id="KW-1133">Transmembrane helix</keyword>
<dbReference type="PANTHER" id="PTHR43791:SF103">
    <property type="entry name" value="MAJOR FACILITATOR SUPERFAMILY (MFS) PROFILE DOMAIN-CONTAINING PROTEIN-RELATED"/>
    <property type="match status" value="1"/>
</dbReference>
<feature type="transmembrane region" description="Helical" evidence="6">
    <location>
        <begin position="176"/>
        <end position="199"/>
    </location>
</feature>
<feature type="transmembrane region" description="Helical" evidence="6">
    <location>
        <begin position="370"/>
        <end position="390"/>
    </location>
</feature>
<dbReference type="AlphaFoldDB" id="A0AAD7UUP0"/>
<gene>
    <name evidence="8" type="ORF">O0I10_010909</name>
</gene>
<dbReference type="EMBL" id="JARTCD010000078">
    <property type="protein sequence ID" value="KAJ8653473.1"/>
    <property type="molecule type" value="Genomic_DNA"/>
</dbReference>
<keyword evidence="2" id="KW-0813">Transport</keyword>
<evidence type="ECO:0000256" key="6">
    <source>
        <dbReference type="SAM" id="Phobius"/>
    </source>
</evidence>
<dbReference type="RefSeq" id="XP_058338387.1">
    <property type="nucleotide sequence ID" value="XM_058490883.1"/>
</dbReference>
<feature type="transmembrane region" description="Helical" evidence="6">
    <location>
        <begin position="396"/>
        <end position="418"/>
    </location>
</feature>
<organism evidence="8 9">
    <name type="scientific">Lichtheimia ornata</name>
    <dbReference type="NCBI Taxonomy" id="688661"/>
    <lineage>
        <taxon>Eukaryota</taxon>
        <taxon>Fungi</taxon>
        <taxon>Fungi incertae sedis</taxon>
        <taxon>Mucoromycota</taxon>
        <taxon>Mucoromycotina</taxon>
        <taxon>Mucoromycetes</taxon>
        <taxon>Mucorales</taxon>
        <taxon>Lichtheimiaceae</taxon>
        <taxon>Lichtheimia</taxon>
    </lineage>
</organism>